<dbReference type="RefSeq" id="WP_057825985.1">
    <property type="nucleotide sequence ID" value="NZ_AZEA01000018.1"/>
</dbReference>
<dbReference type="Pfam" id="PF08818">
    <property type="entry name" value="DUF1801"/>
    <property type="match status" value="1"/>
</dbReference>
<evidence type="ECO:0000313" key="2">
    <source>
        <dbReference type="EMBL" id="KRK87623.1"/>
    </source>
</evidence>
<dbReference type="AlphaFoldDB" id="A0A0R1L7W4"/>
<protein>
    <recommendedName>
        <fullName evidence="1">YdhG-like domain-containing protein</fullName>
    </recommendedName>
</protein>
<dbReference type="Proteomes" id="UP000051581">
    <property type="component" value="Unassembled WGS sequence"/>
</dbReference>
<dbReference type="OrthoDB" id="115213at2"/>
<comment type="caution">
    <text evidence="2">The sequence shown here is derived from an EMBL/GenBank/DDBJ whole genome shotgun (WGS) entry which is preliminary data.</text>
</comment>
<dbReference type="EMBL" id="AZEA01000018">
    <property type="protein sequence ID" value="KRK87623.1"/>
    <property type="molecule type" value="Genomic_DNA"/>
</dbReference>
<feature type="domain" description="YdhG-like" evidence="1">
    <location>
        <begin position="16"/>
        <end position="108"/>
    </location>
</feature>
<dbReference type="Gene3D" id="3.90.1150.200">
    <property type="match status" value="1"/>
</dbReference>
<name>A0A0R1L7W4_9LACO</name>
<organism evidence="2 3">
    <name type="scientific">Lentilactobacillus sunkii DSM 19904</name>
    <dbReference type="NCBI Taxonomy" id="1423808"/>
    <lineage>
        <taxon>Bacteria</taxon>
        <taxon>Bacillati</taxon>
        <taxon>Bacillota</taxon>
        <taxon>Bacilli</taxon>
        <taxon>Lactobacillales</taxon>
        <taxon>Lactobacillaceae</taxon>
        <taxon>Lentilactobacillus</taxon>
    </lineage>
</organism>
<gene>
    <name evidence="2" type="ORF">FD17_GL000914</name>
</gene>
<accession>A0A0R1L7W4</accession>
<evidence type="ECO:0000313" key="3">
    <source>
        <dbReference type="Proteomes" id="UP000051581"/>
    </source>
</evidence>
<reference evidence="2 3" key="1">
    <citation type="journal article" date="2015" name="Genome Announc.">
        <title>Expanding the biotechnology potential of lactobacilli through comparative genomics of 213 strains and associated genera.</title>
        <authorList>
            <person name="Sun Z."/>
            <person name="Harris H.M."/>
            <person name="McCann A."/>
            <person name="Guo C."/>
            <person name="Argimon S."/>
            <person name="Zhang W."/>
            <person name="Yang X."/>
            <person name="Jeffery I.B."/>
            <person name="Cooney J.C."/>
            <person name="Kagawa T.F."/>
            <person name="Liu W."/>
            <person name="Song Y."/>
            <person name="Salvetti E."/>
            <person name="Wrobel A."/>
            <person name="Rasinkangas P."/>
            <person name="Parkhill J."/>
            <person name="Rea M.C."/>
            <person name="O'Sullivan O."/>
            <person name="Ritari J."/>
            <person name="Douillard F.P."/>
            <person name="Paul Ross R."/>
            <person name="Yang R."/>
            <person name="Briner A.E."/>
            <person name="Felis G.E."/>
            <person name="de Vos W.M."/>
            <person name="Barrangou R."/>
            <person name="Klaenhammer T.R."/>
            <person name="Caufield P.W."/>
            <person name="Cui Y."/>
            <person name="Zhang H."/>
            <person name="O'Toole P.W."/>
        </authorList>
    </citation>
    <scope>NUCLEOTIDE SEQUENCE [LARGE SCALE GENOMIC DNA]</scope>
    <source>
        <strain evidence="2 3">DSM 19904</strain>
    </source>
</reference>
<sequence>MEKLVREYIENQPVSRQDKLQQLYQIIKNEMPENYDEKISYGMPTFHYKSNIIHFANFKNHIGLYPGPKAIVEFKDQLKDYKTSIGAIQLPVDQPFPVKLIQEIVHYNLRNV</sequence>
<evidence type="ECO:0000259" key="1">
    <source>
        <dbReference type="Pfam" id="PF08818"/>
    </source>
</evidence>
<keyword evidence="3" id="KW-1185">Reference proteome</keyword>
<proteinExistence type="predicted"/>
<dbReference type="PATRIC" id="fig|1423808.3.peg.918"/>
<dbReference type="InterPro" id="IPR014922">
    <property type="entry name" value="YdhG-like"/>
</dbReference>
<dbReference type="SUPFAM" id="SSF159888">
    <property type="entry name" value="YdhG-like"/>
    <property type="match status" value="1"/>
</dbReference>